<dbReference type="AlphaFoldDB" id="A0A9W6Q141"/>
<proteinExistence type="predicted"/>
<comment type="caution">
    <text evidence="1">The sequence shown here is derived from an EMBL/GenBank/DDBJ whole genome shotgun (WGS) entry which is preliminary data.</text>
</comment>
<organism evidence="1 2">
    <name type="scientific">Actinomadura rubrobrunea</name>
    <dbReference type="NCBI Taxonomy" id="115335"/>
    <lineage>
        <taxon>Bacteria</taxon>
        <taxon>Bacillati</taxon>
        <taxon>Actinomycetota</taxon>
        <taxon>Actinomycetes</taxon>
        <taxon>Streptosporangiales</taxon>
        <taxon>Thermomonosporaceae</taxon>
        <taxon>Actinomadura</taxon>
    </lineage>
</organism>
<evidence type="ECO:0000313" key="1">
    <source>
        <dbReference type="EMBL" id="GLW67687.1"/>
    </source>
</evidence>
<dbReference type="SUPFAM" id="SSF53335">
    <property type="entry name" value="S-adenosyl-L-methionine-dependent methyltransferases"/>
    <property type="match status" value="1"/>
</dbReference>
<dbReference type="Proteomes" id="UP001165124">
    <property type="component" value="Unassembled WGS sequence"/>
</dbReference>
<dbReference type="Pfam" id="PF04672">
    <property type="entry name" value="Methyltransf_19"/>
    <property type="match status" value="1"/>
</dbReference>
<evidence type="ECO:0008006" key="3">
    <source>
        <dbReference type="Google" id="ProtNLM"/>
    </source>
</evidence>
<keyword evidence="2" id="KW-1185">Reference proteome</keyword>
<evidence type="ECO:0000313" key="2">
    <source>
        <dbReference type="Proteomes" id="UP001165124"/>
    </source>
</evidence>
<sequence>MAEVPEKHRRADRERILDTVDPRTPNVPRMYDYLLGGKDNYAVDREAVAEVVRRAPDTPYMARQNRAFLGRAVRFLAASGIRQFLDIGSGLPTQGNVHEIAQGVAPDSRVVYVDVDPVVLTHGRALLAGRPGVAVIQGDARRPEEILAAPELHGLIDLEQPVAVLMLAVLHFIDDVDDPHGIVARFRDAMAPGSYLTVTHVTGDFDTDGRVREAAAAYESATSQITLRGRADVLRLFDGFELVDPGLTTLALWRPDPGESLPPDADRQWCYAGVGRKID</sequence>
<dbReference type="EMBL" id="BSRZ01000033">
    <property type="protein sequence ID" value="GLW67687.1"/>
    <property type="molecule type" value="Genomic_DNA"/>
</dbReference>
<dbReference type="RefSeq" id="WP_083952145.1">
    <property type="nucleotide sequence ID" value="NZ_BSRZ01000033.1"/>
</dbReference>
<dbReference type="InterPro" id="IPR029063">
    <property type="entry name" value="SAM-dependent_MTases_sf"/>
</dbReference>
<dbReference type="Gene3D" id="3.40.50.150">
    <property type="entry name" value="Vaccinia Virus protein VP39"/>
    <property type="match status" value="1"/>
</dbReference>
<reference evidence="1" key="1">
    <citation type="submission" date="2023-02" db="EMBL/GenBank/DDBJ databases">
        <title>Actinomadura rubrobrunea NBRC 14622.</title>
        <authorList>
            <person name="Ichikawa N."/>
            <person name="Sato H."/>
            <person name="Tonouchi N."/>
        </authorList>
    </citation>
    <scope>NUCLEOTIDE SEQUENCE</scope>
    <source>
        <strain evidence="1">NBRC 14622</strain>
    </source>
</reference>
<protein>
    <recommendedName>
        <fullName evidence="3">SAM-dependent methyltransferase</fullName>
    </recommendedName>
</protein>
<gene>
    <name evidence="1" type="ORF">Arub01_59300</name>
</gene>
<accession>A0A9W6Q141</accession>
<name>A0A9W6Q141_9ACTN</name>
<dbReference type="PIRSF" id="PIRSF017393">
    <property type="entry name" value="MTase_SAV2177"/>
    <property type="match status" value="1"/>
</dbReference>
<dbReference type="InterPro" id="IPR006764">
    <property type="entry name" value="SAM_dep_MeTrfase_SAV2177_type"/>
</dbReference>